<dbReference type="OrthoDB" id="570199at2"/>
<evidence type="ECO:0000313" key="1">
    <source>
        <dbReference type="EMBL" id="CQI96537.1"/>
    </source>
</evidence>
<dbReference type="AlphaFoldDB" id="A0A0U1HXU0"/>
<dbReference type="RefSeq" id="WP_050535432.1">
    <property type="nucleotide sequence ID" value="NZ_CTKE01000024.1"/>
</dbReference>
<dbReference type="Gene3D" id="3.40.1350.10">
    <property type="match status" value="1"/>
</dbReference>
<name>A0A0U1HXU0_YERRO</name>
<organism evidence="1 2">
    <name type="scientific">Yersinia rohdei</name>
    <dbReference type="NCBI Taxonomy" id="29485"/>
    <lineage>
        <taxon>Bacteria</taxon>
        <taxon>Pseudomonadati</taxon>
        <taxon>Pseudomonadota</taxon>
        <taxon>Gammaproteobacteria</taxon>
        <taxon>Enterobacterales</taxon>
        <taxon>Yersiniaceae</taxon>
        <taxon>Yersinia</taxon>
    </lineage>
</organism>
<dbReference type="Proteomes" id="UP000042054">
    <property type="component" value="Unassembled WGS sequence"/>
</dbReference>
<evidence type="ECO:0008006" key="3">
    <source>
        <dbReference type="Google" id="ProtNLM"/>
    </source>
</evidence>
<reference evidence="2" key="1">
    <citation type="submission" date="2015-03" db="EMBL/GenBank/DDBJ databases">
        <authorList>
            <consortium name="Pathogen Informatics"/>
            <person name="Murphy D."/>
        </authorList>
    </citation>
    <scope>NUCLEOTIDE SEQUENCE [LARGE SCALE GENOMIC DNA]</scope>
    <source>
        <strain evidence="2">68/02</strain>
    </source>
</reference>
<dbReference type="GO" id="GO:0003676">
    <property type="term" value="F:nucleic acid binding"/>
    <property type="evidence" value="ECO:0007669"/>
    <property type="project" value="InterPro"/>
</dbReference>
<protein>
    <recommendedName>
        <fullName evidence="3">Nuclease</fullName>
    </recommendedName>
</protein>
<gene>
    <name evidence="1" type="ORF">ERS008555_03654</name>
</gene>
<evidence type="ECO:0000313" key="2">
    <source>
        <dbReference type="Proteomes" id="UP000042054"/>
    </source>
</evidence>
<accession>A0A0U1HXU0</accession>
<sequence>MPVHHAIWRVGENPQPLTISKLASEQLLEKMILNDPTILSDQWMIIGHQENTLDKGRIDLLAIAPDASLILIELKRDRTPREVVAQALDYASWVDDLTADRLSQIYEKFSAGGNLGEAFKQRFSTELEEESINQSHQIIIVAAELDPSTERIVDYLSKNGISINVLFFKVFQHGEEQFLSRAWLIDPSETQTNAVQATAGASAKTKEPWNGEFYVSFGDPSSRNWEEARRYGFISAGGGSWYSQTLKQLQPGDRVWVKIPATGYVGVGIVQSAVEPASSFTLNTEDGEKLAMDVLKHGELYRQNADDPDKSEYFVPVKWLETRTEQEAVNEVGFFGNQNTVCKPTTPKWRHTIEKLKRYFPHWDTEPAE</sequence>
<dbReference type="EMBL" id="CTKE01000024">
    <property type="protein sequence ID" value="CQI96537.1"/>
    <property type="molecule type" value="Genomic_DNA"/>
</dbReference>
<proteinExistence type="predicted"/>
<dbReference type="InterPro" id="IPR011856">
    <property type="entry name" value="tRNA_endonuc-like_dom_sf"/>
</dbReference>